<dbReference type="Proteomes" id="UP001152484">
    <property type="component" value="Unassembled WGS sequence"/>
</dbReference>
<comment type="caution">
    <text evidence="1">The sequence shown here is derived from an EMBL/GenBank/DDBJ whole genome shotgun (WGS) entry which is preliminary data.</text>
</comment>
<evidence type="ECO:0000313" key="2">
    <source>
        <dbReference type="Proteomes" id="UP001152484"/>
    </source>
</evidence>
<dbReference type="OrthoDB" id="1937198at2759"/>
<evidence type="ECO:0000313" key="1">
    <source>
        <dbReference type="EMBL" id="CAH9089258.1"/>
    </source>
</evidence>
<gene>
    <name evidence="1" type="ORF">CEURO_LOCUS10821</name>
</gene>
<dbReference type="EMBL" id="CAMAPE010000020">
    <property type="protein sequence ID" value="CAH9089258.1"/>
    <property type="molecule type" value="Genomic_DNA"/>
</dbReference>
<reference evidence="1" key="1">
    <citation type="submission" date="2022-07" db="EMBL/GenBank/DDBJ databases">
        <authorList>
            <person name="Macas J."/>
            <person name="Novak P."/>
            <person name="Neumann P."/>
        </authorList>
    </citation>
    <scope>NUCLEOTIDE SEQUENCE</scope>
</reference>
<name>A0A9P0Z6Z0_CUSEU</name>
<accession>A0A9P0Z6Z0</accession>
<sequence>MASSLIVLISKRDNIFTFSDFRPISLSNFINKGRDISDHILVAQKILNSIDKKVRGTNIMGFLQAILSRFGFLDWFITVVMNHLKAIHFFVLINGSPKGFLPAT</sequence>
<dbReference type="AlphaFoldDB" id="A0A9P0Z6Z0"/>
<proteinExistence type="predicted"/>
<keyword evidence="2" id="KW-1185">Reference proteome</keyword>
<organism evidence="1 2">
    <name type="scientific">Cuscuta europaea</name>
    <name type="common">European dodder</name>
    <dbReference type="NCBI Taxonomy" id="41803"/>
    <lineage>
        <taxon>Eukaryota</taxon>
        <taxon>Viridiplantae</taxon>
        <taxon>Streptophyta</taxon>
        <taxon>Embryophyta</taxon>
        <taxon>Tracheophyta</taxon>
        <taxon>Spermatophyta</taxon>
        <taxon>Magnoliopsida</taxon>
        <taxon>eudicotyledons</taxon>
        <taxon>Gunneridae</taxon>
        <taxon>Pentapetalae</taxon>
        <taxon>asterids</taxon>
        <taxon>lamiids</taxon>
        <taxon>Solanales</taxon>
        <taxon>Convolvulaceae</taxon>
        <taxon>Cuscuteae</taxon>
        <taxon>Cuscuta</taxon>
        <taxon>Cuscuta subgen. Cuscuta</taxon>
    </lineage>
</organism>
<protein>
    <submittedName>
        <fullName evidence="1">Uncharacterized protein</fullName>
    </submittedName>
</protein>